<keyword evidence="11" id="KW-0460">Magnesium</keyword>
<evidence type="ECO:0000256" key="10">
    <source>
        <dbReference type="ARBA" id="ARBA00022801"/>
    </source>
</evidence>
<evidence type="ECO:0000256" key="6">
    <source>
        <dbReference type="ARBA" id="ARBA00009999"/>
    </source>
</evidence>
<name>A0A1E3PYS6_LIPST</name>
<dbReference type="AlphaFoldDB" id="A0A1E3PYS6"/>
<dbReference type="GO" id="GO:0046872">
    <property type="term" value="F:metal ion binding"/>
    <property type="evidence" value="ECO:0007669"/>
    <property type="project" value="UniProtKB-KW"/>
</dbReference>
<evidence type="ECO:0000256" key="8">
    <source>
        <dbReference type="ARBA" id="ARBA00012964"/>
    </source>
</evidence>
<protein>
    <recommendedName>
        <fullName evidence="8">5'-deoxynucleotidase</fullName>
        <ecNumber evidence="8">3.1.3.89</ecNumber>
    </recommendedName>
</protein>
<dbReference type="EMBL" id="KV454300">
    <property type="protein sequence ID" value="ODQ70603.1"/>
    <property type="molecule type" value="Genomic_DNA"/>
</dbReference>
<keyword evidence="12" id="KW-0170">Cobalt</keyword>
<keyword evidence="10" id="KW-0378">Hydrolase</keyword>
<dbReference type="FunFam" id="1.10.3210.10:FF:000011">
    <property type="entry name" value="HD domain-containing protein 2"/>
    <property type="match status" value="1"/>
</dbReference>
<evidence type="ECO:0000256" key="1">
    <source>
        <dbReference type="ARBA" id="ARBA00001638"/>
    </source>
</evidence>
<dbReference type="PANTHER" id="PTHR11845:SF13">
    <property type="entry name" value="5'-DEOXYNUCLEOTIDASE HDDC2"/>
    <property type="match status" value="1"/>
</dbReference>
<evidence type="ECO:0000256" key="5">
    <source>
        <dbReference type="ARBA" id="ARBA00004074"/>
    </source>
</evidence>
<keyword evidence="9" id="KW-0479">Metal-binding</keyword>
<dbReference type="GO" id="GO:0005737">
    <property type="term" value="C:cytoplasm"/>
    <property type="evidence" value="ECO:0007669"/>
    <property type="project" value="TreeGrafter"/>
</dbReference>
<evidence type="ECO:0000313" key="15">
    <source>
        <dbReference type="Proteomes" id="UP000094385"/>
    </source>
</evidence>
<evidence type="ECO:0000256" key="3">
    <source>
        <dbReference type="ARBA" id="ARBA00001941"/>
    </source>
</evidence>
<comment type="cofactor">
    <cofactor evidence="4">
        <name>Mg(2+)</name>
        <dbReference type="ChEBI" id="CHEBI:18420"/>
    </cofactor>
</comment>
<dbReference type="InterPro" id="IPR003607">
    <property type="entry name" value="HD/PDEase_dom"/>
</dbReference>
<dbReference type="OrthoDB" id="10254258at2759"/>
<evidence type="ECO:0000256" key="7">
    <source>
        <dbReference type="ARBA" id="ARBA00011738"/>
    </source>
</evidence>
<evidence type="ECO:0000256" key="11">
    <source>
        <dbReference type="ARBA" id="ARBA00022842"/>
    </source>
</evidence>
<dbReference type="GO" id="GO:0002953">
    <property type="term" value="F:5'-deoxynucleotidase activity"/>
    <property type="evidence" value="ECO:0007669"/>
    <property type="project" value="UniProtKB-EC"/>
</dbReference>
<comment type="catalytic activity">
    <reaction evidence="1">
        <text>a 2'-deoxyribonucleoside 5'-phosphate + H2O = a 2'-deoxyribonucleoside + phosphate</text>
        <dbReference type="Rhea" id="RHEA:36167"/>
        <dbReference type="ChEBI" id="CHEBI:15377"/>
        <dbReference type="ChEBI" id="CHEBI:18274"/>
        <dbReference type="ChEBI" id="CHEBI:43474"/>
        <dbReference type="ChEBI" id="CHEBI:65317"/>
        <dbReference type="EC" id="3.1.3.89"/>
    </reaction>
</comment>
<accession>A0A1E3PYS6</accession>
<evidence type="ECO:0000256" key="2">
    <source>
        <dbReference type="ARBA" id="ARBA00001936"/>
    </source>
</evidence>
<dbReference type="EC" id="3.1.3.89" evidence="8"/>
<evidence type="ECO:0000256" key="12">
    <source>
        <dbReference type="ARBA" id="ARBA00023285"/>
    </source>
</evidence>
<dbReference type="InterPro" id="IPR006674">
    <property type="entry name" value="HD_domain"/>
</dbReference>
<dbReference type="PANTHER" id="PTHR11845">
    <property type="entry name" value="5'-DEOXYNUCLEOTIDASE HDDC2"/>
    <property type="match status" value="1"/>
</dbReference>
<dbReference type="SUPFAM" id="SSF109604">
    <property type="entry name" value="HD-domain/PDEase-like"/>
    <property type="match status" value="1"/>
</dbReference>
<dbReference type="Proteomes" id="UP000094385">
    <property type="component" value="Unassembled WGS sequence"/>
</dbReference>
<feature type="domain" description="HD/PDEase" evidence="13">
    <location>
        <begin position="72"/>
        <end position="191"/>
    </location>
</feature>
<dbReference type="Pfam" id="PF13023">
    <property type="entry name" value="HD_3"/>
    <property type="match status" value="1"/>
</dbReference>
<comment type="similarity">
    <text evidence="6">Belongs to the HDDC2 family.</text>
</comment>
<comment type="cofactor">
    <cofactor evidence="2">
        <name>Mn(2+)</name>
        <dbReference type="ChEBI" id="CHEBI:29035"/>
    </cofactor>
</comment>
<organism evidence="14 15">
    <name type="scientific">Lipomyces starkeyi NRRL Y-11557</name>
    <dbReference type="NCBI Taxonomy" id="675824"/>
    <lineage>
        <taxon>Eukaryota</taxon>
        <taxon>Fungi</taxon>
        <taxon>Dikarya</taxon>
        <taxon>Ascomycota</taxon>
        <taxon>Saccharomycotina</taxon>
        <taxon>Lipomycetes</taxon>
        <taxon>Lipomycetales</taxon>
        <taxon>Lipomycetaceae</taxon>
        <taxon>Lipomyces</taxon>
    </lineage>
</organism>
<evidence type="ECO:0000256" key="4">
    <source>
        <dbReference type="ARBA" id="ARBA00001946"/>
    </source>
</evidence>
<dbReference type="STRING" id="675824.A0A1E3PYS6"/>
<comment type="function">
    <text evidence="5">Catalyzes the dephosphorylation of the nucleoside 5'-monophosphates deoxyadenosine monophosphate (dAMP), deoxycytidine monophosphate (dCMP), deoxyguanosine monophosphate (dGMP) and deoxythymidine monophosphate (dTMP).</text>
</comment>
<evidence type="ECO:0000256" key="9">
    <source>
        <dbReference type="ARBA" id="ARBA00022723"/>
    </source>
</evidence>
<comment type="cofactor">
    <cofactor evidence="3">
        <name>Co(2+)</name>
        <dbReference type="ChEBI" id="CHEBI:48828"/>
    </cofactor>
</comment>
<reference evidence="14 15" key="1">
    <citation type="journal article" date="2016" name="Proc. Natl. Acad. Sci. U.S.A.">
        <title>Comparative genomics of biotechnologically important yeasts.</title>
        <authorList>
            <person name="Riley R."/>
            <person name="Haridas S."/>
            <person name="Wolfe K.H."/>
            <person name="Lopes M.R."/>
            <person name="Hittinger C.T."/>
            <person name="Goeker M."/>
            <person name="Salamov A.A."/>
            <person name="Wisecaver J.H."/>
            <person name="Long T.M."/>
            <person name="Calvey C.H."/>
            <person name="Aerts A.L."/>
            <person name="Barry K.W."/>
            <person name="Choi C."/>
            <person name="Clum A."/>
            <person name="Coughlan A.Y."/>
            <person name="Deshpande S."/>
            <person name="Douglass A.P."/>
            <person name="Hanson S.J."/>
            <person name="Klenk H.-P."/>
            <person name="LaButti K.M."/>
            <person name="Lapidus A."/>
            <person name="Lindquist E.A."/>
            <person name="Lipzen A.M."/>
            <person name="Meier-Kolthoff J.P."/>
            <person name="Ohm R.A."/>
            <person name="Otillar R.P."/>
            <person name="Pangilinan J.L."/>
            <person name="Peng Y."/>
            <person name="Rokas A."/>
            <person name="Rosa C.A."/>
            <person name="Scheuner C."/>
            <person name="Sibirny A.A."/>
            <person name="Slot J.C."/>
            <person name="Stielow J.B."/>
            <person name="Sun H."/>
            <person name="Kurtzman C.P."/>
            <person name="Blackwell M."/>
            <person name="Grigoriev I.V."/>
            <person name="Jeffries T.W."/>
        </authorList>
    </citation>
    <scope>NUCLEOTIDE SEQUENCE [LARGE SCALE GENOMIC DNA]</scope>
    <source>
        <strain evidence="14 15">NRRL Y-11557</strain>
    </source>
</reference>
<evidence type="ECO:0000313" key="14">
    <source>
        <dbReference type="EMBL" id="ODQ70603.1"/>
    </source>
</evidence>
<dbReference type="Gene3D" id="1.10.3210.10">
    <property type="entry name" value="Hypothetical protein af1432"/>
    <property type="match status" value="1"/>
</dbReference>
<dbReference type="SMART" id="SM00471">
    <property type="entry name" value="HDc"/>
    <property type="match status" value="1"/>
</dbReference>
<sequence length="239" mass="27335">MISSTNQLSASSVDNANGIADVDSITPLWTPEAVIPPDILKLPAPLSFFRILRYLKMQRRTGWLNHGIRVETAESIADHMYRMAVMCLLAPTEEKLDSRKCAMIALVHDLAEAVVGDLTPMDPVGAEEKHRRERETILYLANQLKPVNSSASAELTACYFEYEEQTTPEGRFVKDLDKFEFLLQTAEYEMDVKARTESKDVDIRSFWYAKEKITHPLVKEWTNQLIDERTQVLGEELHY</sequence>
<gene>
    <name evidence="14" type="ORF">LIPSTDRAFT_6058</name>
</gene>
<comment type="subunit">
    <text evidence="7">Homodimer.</text>
</comment>
<dbReference type="InterPro" id="IPR039356">
    <property type="entry name" value="YfbR/HDDC2"/>
</dbReference>
<dbReference type="GO" id="GO:0009159">
    <property type="term" value="P:deoxyribonucleoside monophosphate catabolic process"/>
    <property type="evidence" value="ECO:0007669"/>
    <property type="project" value="UniProtKB-ARBA"/>
</dbReference>
<evidence type="ECO:0000259" key="13">
    <source>
        <dbReference type="SMART" id="SM00471"/>
    </source>
</evidence>
<keyword evidence="15" id="KW-1185">Reference proteome</keyword>
<proteinExistence type="inferred from homology"/>